<evidence type="ECO:0000313" key="2">
    <source>
        <dbReference type="EMBL" id="TNG92105.1"/>
    </source>
</evidence>
<proteinExistence type="predicted"/>
<comment type="caution">
    <text evidence="1">The sequence shown here is derived from an EMBL/GenBank/DDBJ whole genome shotgun (WGS) entry which is preliminary data.</text>
</comment>
<accession>A0A4R3XZR3</accession>
<dbReference type="Proteomes" id="UP000294619">
    <property type="component" value="Unassembled WGS sequence"/>
</dbReference>
<organism evidence="1 3">
    <name type="scientific">Testudinibacter aquarius</name>
    <dbReference type="NCBI Taxonomy" id="1524974"/>
    <lineage>
        <taxon>Bacteria</taxon>
        <taxon>Pseudomonadati</taxon>
        <taxon>Pseudomonadota</taxon>
        <taxon>Gammaproteobacteria</taxon>
        <taxon>Pasteurellales</taxon>
        <taxon>Pasteurellaceae</taxon>
        <taxon>Testudinibacter</taxon>
    </lineage>
</organism>
<dbReference type="RefSeq" id="WP_132967655.1">
    <property type="nucleotide sequence ID" value="NZ_LEKL01000083.1"/>
</dbReference>
<protein>
    <submittedName>
        <fullName evidence="2">DUF2547 family protein</fullName>
    </submittedName>
    <submittedName>
        <fullName evidence="1">Uncharacterized protein DUF2547</fullName>
    </submittedName>
</protein>
<dbReference type="InterPro" id="IPR020508">
    <property type="entry name" value="SecM_small"/>
</dbReference>
<sequence>MNLLHAYRHRKPHFWSQFLLGIIAILAVPVSAVGNPTQQNDNQAYQQIQQTTQTRQIQSAFYQQAQYQPEPQQAVPTATVAPQTALFVVIASLSESLPPIRAGPFATV</sequence>
<gene>
    <name evidence="1" type="ORF">EDC16_10963</name>
    <name evidence="2" type="ORF">FHQ21_05525</name>
</gene>
<dbReference type="EMBL" id="SMCP01000009">
    <property type="protein sequence ID" value="TCV85285.1"/>
    <property type="molecule type" value="Genomic_DNA"/>
</dbReference>
<evidence type="ECO:0000313" key="4">
    <source>
        <dbReference type="Proteomes" id="UP000305526"/>
    </source>
</evidence>
<evidence type="ECO:0000313" key="3">
    <source>
        <dbReference type="Proteomes" id="UP000294619"/>
    </source>
</evidence>
<keyword evidence="4" id="KW-1185">Reference proteome</keyword>
<evidence type="ECO:0000313" key="1">
    <source>
        <dbReference type="EMBL" id="TCV85285.1"/>
    </source>
</evidence>
<dbReference type="Proteomes" id="UP000305526">
    <property type="component" value="Unassembled WGS sequence"/>
</dbReference>
<dbReference type="EMBL" id="VDGV01000039">
    <property type="protein sequence ID" value="TNG92105.1"/>
    <property type="molecule type" value="Genomic_DNA"/>
</dbReference>
<dbReference type="AlphaFoldDB" id="A0A4R3XZR3"/>
<dbReference type="Pfam" id="PF10818">
    <property type="entry name" value="SecM_small"/>
    <property type="match status" value="1"/>
</dbReference>
<name>A0A4R3XZR3_9PAST</name>
<reference evidence="2 4" key="2">
    <citation type="submission" date="2019-05" db="EMBL/GenBank/DDBJ databases">
        <title>Pasteurellaceae isolates from reptiles.</title>
        <authorList>
            <person name="Bojesen A.M."/>
            <person name="Lund E."/>
        </authorList>
    </citation>
    <scope>NUCLEOTIDE SEQUENCE [LARGE SCALE GENOMIC DNA]</scope>
    <source>
        <strain evidence="2 4">ELNT2x</strain>
    </source>
</reference>
<dbReference type="NCBIfam" id="NF038363">
    <property type="entry name" value="SecM_small"/>
    <property type="match status" value="1"/>
</dbReference>
<reference evidence="1 3" key="1">
    <citation type="submission" date="2019-03" db="EMBL/GenBank/DDBJ databases">
        <title>Genomic Encyclopedia of Type Strains, Phase IV (KMG-IV): sequencing the most valuable type-strain genomes for metagenomic binning, comparative biology and taxonomic classification.</title>
        <authorList>
            <person name="Goeker M."/>
        </authorList>
    </citation>
    <scope>NUCLEOTIDE SEQUENCE [LARGE SCALE GENOMIC DNA]</scope>
    <source>
        <strain evidence="1 3">DSM 28140</strain>
    </source>
</reference>